<reference evidence="9 10" key="1">
    <citation type="submission" date="2020-01" db="EMBL/GenBank/DDBJ databases">
        <title>Ponticoccus aerotolerans gen. nov., sp. nov., an anaerobic bacterium and proposal of Ponticoccusceae fam. nov., Ponticoccusles ord. nov. and Ponticoccuse classis nov. in the phylum Kiritimatiellaeota.</title>
        <authorList>
            <person name="Zhou L.Y."/>
            <person name="Du Z.J."/>
        </authorList>
    </citation>
    <scope>NUCLEOTIDE SEQUENCE [LARGE SCALE GENOMIC DNA]</scope>
    <source>
        <strain evidence="9 10">S-5007</strain>
    </source>
</reference>
<feature type="domain" description="NfeD-like C-terminal" evidence="6">
    <location>
        <begin position="421"/>
        <end position="475"/>
    </location>
</feature>
<keyword evidence="2 5" id="KW-0812">Transmembrane</keyword>
<organism evidence="9 10">
    <name type="scientific">Tichowtungia aerotolerans</name>
    <dbReference type="NCBI Taxonomy" id="2697043"/>
    <lineage>
        <taxon>Bacteria</taxon>
        <taxon>Pseudomonadati</taxon>
        <taxon>Kiritimatiellota</taxon>
        <taxon>Tichowtungiia</taxon>
        <taxon>Tichowtungiales</taxon>
        <taxon>Tichowtungiaceae</taxon>
        <taxon>Tichowtungia</taxon>
    </lineage>
</organism>
<evidence type="ECO:0000256" key="1">
    <source>
        <dbReference type="ARBA" id="ARBA00004141"/>
    </source>
</evidence>
<dbReference type="InterPro" id="IPR002810">
    <property type="entry name" value="NfeD-like_C"/>
</dbReference>
<dbReference type="AlphaFoldDB" id="A0A6P1MI80"/>
<dbReference type="KEGG" id="taer:GT409_15345"/>
<evidence type="ECO:0000313" key="9">
    <source>
        <dbReference type="EMBL" id="QHI70755.1"/>
    </source>
</evidence>
<dbReference type="PANTHER" id="PTHR33507">
    <property type="entry name" value="INNER MEMBRANE PROTEIN YBBJ"/>
    <property type="match status" value="1"/>
</dbReference>
<proteinExistence type="predicted"/>
<dbReference type="EMBL" id="CP047593">
    <property type="protein sequence ID" value="QHI70755.1"/>
    <property type="molecule type" value="Genomic_DNA"/>
</dbReference>
<comment type="subcellular location">
    <subcellularLocation>
        <location evidence="1">Membrane</location>
        <topology evidence="1">Multi-pass membrane protein</topology>
    </subcellularLocation>
</comment>
<evidence type="ECO:0000259" key="6">
    <source>
        <dbReference type="Pfam" id="PF01957"/>
    </source>
</evidence>
<feature type="domain" description="NfeD1b N-terminal" evidence="8">
    <location>
        <begin position="48"/>
        <end position="243"/>
    </location>
</feature>
<feature type="transmembrane region" description="Helical" evidence="5">
    <location>
        <begin position="280"/>
        <end position="297"/>
    </location>
</feature>
<sequence>MKARCIILTVFSLLVFPMPGKTQPQTSNAWESGDLEPSLLQSNKQAVVFQIPIVEQIDPALLYVIRRGVSEASATKADAIIFTMDTPGGRVDITRKILEIIREIDVPVYTFVERDAYSAGAIIALSTKIYMAPGSVIGAATPMLMGPTGGPQELSDDVNEKMKSAVAAMVRTAAEQGGHDPELAEAMVRKDVEYRIGTNVVSKVGELLTLTNSEAEGILSEGTVNDINELLEKIGLKEAEIKKLEVTPAEKVARLIAAIAPILLMLGLGGIYLEIKTPGFGLPGIGGAIALALFFFGHHIAGLAGMEDIVLFVIGIGLLFVEVFVTPGFGILGISGTILILISLLSAMSWQVPGELLPAFSGEGSTIQRALINLALGMAGTIILGAAAGRFLPKSRAVRPLVLEQSTNRESGFSAAHDHSNLLGKEGIAEMNLHPAGRAVFDGERINVITHGEFIEKGSGVKITEAHGNRIVVEKA</sequence>
<dbReference type="PANTHER" id="PTHR33507:SF3">
    <property type="entry name" value="INNER MEMBRANE PROTEIN YBBJ"/>
    <property type="match status" value="1"/>
</dbReference>
<name>A0A6P1MI80_9BACT</name>
<evidence type="ECO:0000256" key="5">
    <source>
        <dbReference type="SAM" id="Phobius"/>
    </source>
</evidence>
<dbReference type="Pfam" id="PF01957">
    <property type="entry name" value="NfeD"/>
    <property type="match status" value="1"/>
</dbReference>
<dbReference type="Pfam" id="PF24961">
    <property type="entry name" value="NfeD_membrane"/>
    <property type="match status" value="1"/>
</dbReference>
<dbReference type="InterPro" id="IPR056738">
    <property type="entry name" value="NfeD1b_N"/>
</dbReference>
<dbReference type="InterPro" id="IPR012340">
    <property type="entry name" value="NA-bd_OB-fold"/>
</dbReference>
<evidence type="ECO:0000256" key="4">
    <source>
        <dbReference type="ARBA" id="ARBA00023136"/>
    </source>
</evidence>
<feature type="domain" description="NfeD integral membrane" evidence="7">
    <location>
        <begin position="259"/>
        <end position="386"/>
    </location>
</feature>
<keyword evidence="3 5" id="KW-1133">Transmembrane helix</keyword>
<dbReference type="Gene3D" id="3.90.226.10">
    <property type="entry name" value="2-enoyl-CoA Hydratase, Chain A, domain 1"/>
    <property type="match status" value="1"/>
</dbReference>
<dbReference type="Gene3D" id="2.40.50.140">
    <property type="entry name" value="Nucleic acid-binding proteins"/>
    <property type="match status" value="1"/>
</dbReference>
<dbReference type="Proteomes" id="UP000464954">
    <property type="component" value="Chromosome"/>
</dbReference>
<dbReference type="InterPro" id="IPR052165">
    <property type="entry name" value="Membrane_assoc_protease"/>
</dbReference>
<dbReference type="Pfam" id="PF25145">
    <property type="entry name" value="NfeD1b_N"/>
    <property type="match status" value="1"/>
</dbReference>
<dbReference type="SUPFAM" id="SSF52096">
    <property type="entry name" value="ClpP/crotonase"/>
    <property type="match status" value="1"/>
</dbReference>
<dbReference type="InterPro" id="IPR056739">
    <property type="entry name" value="NfeD_membrane"/>
</dbReference>
<feature type="transmembrane region" description="Helical" evidence="5">
    <location>
        <begin position="370"/>
        <end position="392"/>
    </location>
</feature>
<evidence type="ECO:0000313" key="10">
    <source>
        <dbReference type="Proteomes" id="UP000464954"/>
    </source>
</evidence>
<feature type="transmembrane region" description="Helical" evidence="5">
    <location>
        <begin position="252"/>
        <end position="273"/>
    </location>
</feature>
<keyword evidence="10" id="KW-1185">Reference proteome</keyword>
<dbReference type="CDD" id="cd07021">
    <property type="entry name" value="Clp_protease_NfeD_like"/>
    <property type="match status" value="1"/>
</dbReference>
<gene>
    <name evidence="9" type="ORF">GT409_15345</name>
</gene>
<protein>
    <submittedName>
        <fullName evidence="9">Nodulation protein NfeD</fullName>
    </submittedName>
</protein>
<evidence type="ECO:0000256" key="2">
    <source>
        <dbReference type="ARBA" id="ARBA00022692"/>
    </source>
</evidence>
<accession>A0A6P1MI80</accession>
<keyword evidence="4 5" id="KW-0472">Membrane</keyword>
<dbReference type="InterPro" id="IPR029045">
    <property type="entry name" value="ClpP/crotonase-like_dom_sf"/>
</dbReference>
<dbReference type="RefSeq" id="WP_160629927.1">
    <property type="nucleotide sequence ID" value="NZ_CP047593.1"/>
</dbReference>
<dbReference type="GO" id="GO:0005886">
    <property type="term" value="C:plasma membrane"/>
    <property type="evidence" value="ECO:0007669"/>
    <property type="project" value="TreeGrafter"/>
</dbReference>
<evidence type="ECO:0000259" key="8">
    <source>
        <dbReference type="Pfam" id="PF25145"/>
    </source>
</evidence>
<feature type="transmembrane region" description="Helical" evidence="5">
    <location>
        <begin position="309"/>
        <end position="325"/>
    </location>
</feature>
<evidence type="ECO:0000259" key="7">
    <source>
        <dbReference type="Pfam" id="PF24961"/>
    </source>
</evidence>
<evidence type="ECO:0000256" key="3">
    <source>
        <dbReference type="ARBA" id="ARBA00022989"/>
    </source>
</evidence>